<evidence type="ECO:0000256" key="4">
    <source>
        <dbReference type="ARBA" id="ARBA00023098"/>
    </source>
</evidence>
<comment type="catalytic activity">
    <reaction evidence="6">
        <text>a (3S)-3-hydroxyacyl-CoA = a (2E)-enoyl-CoA + H2O</text>
        <dbReference type="Rhea" id="RHEA:16105"/>
        <dbReference type="ChEBI" id="CHEBI:15377"/>
        <dbReference type="ChEBI" id="CHEBI:57318"/>
        <dbReference type="ChEBI" id="CHEBI:58856"/>
        <dbReference type="EC" id="4.2.1.17"/>
    </reaction>
</comment>
<evidence type="ECO:0000256" key="7">
    <source>
        <dbReference type="ARBA" id="ARBA00023717"/>
    </source>
</evidence>
<dbReference type="InterPro" id="IPR018376">
    <property type="entry name" value="Enoyl-CoA_hyd/isom_CS"/>
</dbReference>
<comment type="similarity">
    <text evidence="2 8">Belongs to the enoyl-CoA hydratase/isomerase family.</text>
</comment>
<accession>A0ABZ1YWI3</accession>
<name>A0ABZ1YWI3_9NOCA</name>
<evidence type="ECO:0000313" key="9">
    <source>
        <dbReference type="EMBL" id="WUV46615.1"/>
    </source>
</evidence>
<sequence>MNLETTRDAGDEVLTDVRGRVLVITLNRPAAVNAIDTALVEGLTEAVGLLDSSDDLAVGILTGGPKAFCSGMDLKAFAKMGLPKGLHEFYANGSRKPLIAALEGPVLAGGFELALTCDIMVASATAKFGIPEVKVGLFAAGGGLIRLPRRVGHGMAMEMALTGDQVDAQTAYRIGLVNHLTEAGQSLGKALEIADRVARNAPLSVAASKELIQAEHTHSEESFWALQRPLIRTVFRSEDAKEGPRAFAQKRLPEWRGR</sequence>
<dbReference type="InterPro" id="IPR029045">
    <property type="entry name" value="ClpP/crotonase-like_dom_sf"/>
</dbReference>
<dbReference type="RefSeq" id="WP_329410492.1">
    <property type="nucleotide sequence ID" value="NZ_CP109441.1"/>
</dbReference>
<keyword evidence="3" id="KW-0276">Fatty acid metabolism</keyword>
<evidence type="ECO:0000256" key="8">
    <source>
        <dbReference type="RuleBase" id="RU003707"/>
    </source>
</evidence>
<dbReference type="InterPro" id="IPR014748">
    <property type="entry name" value="Enoyl-CoA_hydra_C"/>
</dbReference>
<evidence type="ECO:0000313" key="10">
    <source>
        <dbReference type="Proteomes" id="UP001432062"/>
    </source>
</evidence>
<evidence type="ECO:0000256" key="3">
    <source>
        <dbReference type="ARBA" id="ARBA00022832"/>
    </source>
</evidence>
<keyword evidence="10" id="KW-1185">Reference proteome</keyword>
<dbReference type="Gene3D" id="1.10.12.10">
    <property type="entry name" value="Lyase 2-enoyl-coa Hydratase, Chain A, domain 2"/>
    <property type="match status" value="1"/>
</dbReference>
<comment type="function">
    <text evidence="1">Could possibly oxidize fatty acids using specific components.</text>
</comment>
<dbReference type="PANTHER" id="PTHR11941:SF169">
    <property type="entry name" value="(7AS)-7A-METHYL-1,5-DIOXO-2,3,5,6,7,7A-HEXAHYDRO-1H-INDENE-CARBOXYL-COA HYDROLASE"/>
    <property type="match status" value="1"/>
</dbReference>
<organism evidence="9 10">
    <name type="scientific">Nocardia vinacea</name>
    <dbReference type="NCBI Taxonomy" id="96468"/>
    <lineage>
        <taxon>Bacteria</taxon>
        <taxon>Bacillati</taxon>
        <taxon>Actinomycetota</taxon>
        <taxon>Actinomycetes</taxon>
        <taxon>Mycobacteriales</taxon>
        <taxon>Nocardiaceae</taxon>
        <taxon>Nocardia</taxon>
    </lineage>
</organism>
<dbReference type="InterPro" id="IPR001753">
    <property type="entry name" value="Enoyl-CoA_hydra/iso"/>
</dbReference>
<reference evidence="9" key="1">
    <citation type="submission" date="2022-10" db="EMBL/GenBank/DDBJ databases">
        <title>The complete genomes of actinobacterial strains from the NBC collection.</title>
        <authorList>
            <person name="Joergensen T.S."/>
            <person name="Alvarez Arevalo M."/>
            <person name="Sterndorff E.B."/>
            <person name="Faurdal D."/>
            <person name="Vuksanovic O."/>
            <person name="Mourched A.-S."/>
            <person name="Charusanti P."/>
            <person name="Shaw S."/>
            <person name="Blin K."/>
            <person name="Weber T."/>
        </authorList>
    </citation>
    <scope>NUCLEOTIDE SEQUENCE</scope>
    <source>
        <strain evidence="9">NBC_01482</strain>
    </source>
</reference>
<dbReference type="NCBIfam" id="NF006100">
    <property type="entry name" value="PRK08252.1"/>
    <property type="match status" value="1"/>
</dbReference>
<dbReference type="PROSITE" id="PS00166">
    <property type="entry name" value="ENOYL_COA_HYDRATASE"/>
    <property type="match status" value="1"/>
</dbReference>
<proteinExistence type="inferred from homology"/>
<gene>
    <name evidence="9" type="ORF">OG563_47595</name>
</gene>
<dbReference type="Proteomes" id="UP001432062">
    <property type="component" value="Chromosome"/>
</dbReference>
<dbReference type="PANTHER" id="PTHR11941">
    <property type="entry name" value="ENOYL-COA HYDRATASE-RELATED"/>
    <property type="match status" value="1"/>
</dbReference>
<dbReference type="SUPFAM" id="SSF52096">
    <property type="entry name" value="ClpP/crotonase"/>
    <property type="match status" value="1"/>
</dbReference>
<comment type="catalytic activity">
    <reaction evidence="7">
        <text>a 4-saturated-(3S)-3-hydroxyacyl-CoA = a (3E)-enoyl-CoA + H2O</text>
        <dbReference type="Rhea" id="RHEA:20724"/>
        <dbReference type="ChEBI" id="CHEBI:15377"/>
        <dbReference type="ChEBI" id="CHEBI:58521"/>
        <dbReference type="ChEBI" id="CHEBI:137480"/>
        <dbReference type="EC" id="4.2.1.17"/>
    </reaction>
</comment>
<dbReference type="Gene3D" id="3.90.226.10">
    <property type="entry name" value="2-enoyl-CoA Hydratase, Chain A, domain 1"/>
    <property type="match status" value="1"/>
</dbReference>
<dbReference type="EMBL" id="CP109441">
    <property type="protein sequence ID" value="WUV46615.1"/>
    <property type="molecule type" value="Genomic_DNA"/>
</dbReference>
<evidence type="ECO:0000256" key="5">
    <source>
        <dbReference type="ARBA" id="ARBA00023239"/>
    </source>
</evidence>
<evidence type="ECO:0000256" key="2">
    <source>
        <dbReference type="ARBA" id="ARBA00005254"/>
    </source>
</evidence>
<keyword evidence="4" id="KW-0443">Lipid metabolism</keyword>
<keyword evidence="5" id="KW-0456">Lyase</keyword>
<dbReference type="CDD" id="cd06558">
    <property type="entry name" value="crotonase-like"/>
    <property type="match status" value="1"/>
</dbReference>
<protein>
    <submittedName>
        <fullName evidence="9">Crotonase/enoyl-CoA hydratase family protein</fullName>
    </submittedName>
</protein>
<evidence type="ECO:0000256" key="1">
    <source>
        <dbReference type="ARBA" id="ARBA00002994"/>
    </source>
</evidence>
<dbReference type="Pfam" id="PF00378">
    <property type="entry name" value="ECH_1"/>
    <property type="match status" value="1"/>
</dbReference>
<evidence type="ECO:0000256" key="6">
    <source>
        <dbReference type="ARBA" id="ARBA00023709"/>
    </source>
</evidence>